<evidence type="ECO:0000256" key="1">
    <source>
        <dbReference type="SAM" id="MobiDB-lite"/>
    </source>
</evidence>
<name>A0AA39ZCL4_9PEZI</name>
<organism evidence="2 3">
    <name type="scientific">Cercophora samala</name>
    <dbReference type="NCBI Taxonomy" id="330535"/>
    <lineage>
        <taxon>Eukaryota</taxon>
        <taxon>Fungi</taxon>
        <taxon>Dikarya</taxon>
        <taxon>Ascomycota</taxon>
        <taxon>Pezizomycotina</taxon>
        <taxon>Sordariomycetes</taxon>
        <taxon>Sordariomycetidae</taxon>
        <taxon>Sordariales</taxon>
        <taxon>Lasiosphaeriaceae</taxon>
        <taxon>Cercophora</taxon>
    </lineage>
</organism>
<accession>A0AA39ZCL4</accession>
<gene>
    <name evidence="2" type="ORF">QBC41DRAFT_121001</name>
</gene>
<keyword evidence="3" id="KW-1185">Reference proteome</keyword>
<sequence>MDSTSDAAQYWFHGQQPDDDVNRRSHGNSTTPGHFFNNSVPESMEQDALVYGLSEVDFSAHPWIGYQEPYGLGSDIFEAQPPGIIDPWQAPDMLTPYSCEPSTQISQESTQLVSPTSSNPEVAQHQALGQGPTQVLRWKPLSTPCSPATKRIGASRALSPSSPEANPMLAAAEAQDQLEQARAHRRKIKTQSRLKAKTTWQNLVSESVALQDQNADLAAQFRALGEQILGLRNQLLVHAHCDGSIAEYLTQTADKIVATAEQQLQHSRNCQTCVMPGAPTETTTALIADEEEESYQDEA</sequence>
<feature type="region of interest" description="Disordered" evidence="1">
    <location>
        <begin position="12"/>
        <end position="40"/>
    </location>
</feature>
<evidence type="ECO:0000313" key="3">
    <source>
        <dbReference type="Proteomes" id="UP001174997"/>
    </source>
</evidence>
<evidence type="ECO:0008006" key="4">
    <source>
        <dbReference type="Google" id="ProtNLM"/>
    </source>
</evidence>
<dbReference type="EMBL" id="JAULSY010000055">
    <property type="protein sequence ID" value="KAK0668499.1"/>
    <property type="molecule type" value="Genomic_DNA"/>
</dbReference>
<evidence type="ECO:0000313" key="2">
    <source>
        <dbReference type="EMBL" id="KAK0668499.1"/>
    </source>
</evidence>
<proteinExistence type="predicted"/>
<protein>
    <recommendedName>
        <fullName evidence="4">BZIP domain-containing protein</fullName>
    </recommendedName>
</protein>
<comment type="caution">
    <text evidence="2">The sequence shown here is derived from an EMBL/GenBank/DDBJ whole genome shotgun (WGS) entry which is preliminary data.</text>
</comment>
<dbReference type="Proteomes" id="UP001174997">
    <property type="component" value="Unassembled WGS sequence"/>
</dbReference>
<reference evidence="2" key="1">
    <citation type="submission" date="2023-06" db="EMBL/GenBank/DDBJ databases">
        <title>Genome-scale phylogeny and comparative genomics of the fungal order Sordariales.</title>
        <authorList>
            <consortium name="Lawrence Berkeley National Laboratory"/>
            <person name="Hensen N."/>
            <person name="Bonometti L."/>
            <person name="Westerberg I."/>
            <person name="Brannstrom I.O."/>
            <person name="Guillou S."/>
            <person name="Cros-Aarteil S."/>
            <person name="Calhoun S."/>
            <person name="Haridas S."/>
            <person name="Kuo A."/>
            <person name="Mondo S."/>
            <person name="Pangilinan J."/>
            <person name="Riley R."/>
            <person name="Labutti K."/>
            <person name="Andreopoulos B."/>
            <person name="Lipzen A."/>
            <person name="Chen C."/>
            <person name="Yanf M."/>
            <person name="Daum C."/>
            <person name="Ng V."/>
            <person name="Clum A."/>
            <person name="Steindorff A."/>
            <person name="Ohm R."/>
            <person name="Martin F."/>
            <person name="Silar P."/>
            <person name="Natvig D."/>
            <person name="Lalanne C."/>
            <person name="Gautier V."/>
            <person name="Ament-Velasquez S.L."/>
            <person name="Kruys A."/>
            <person name="Hutchinson M.I."/>
            <person name="Powell A.J."/>
            <person name="Barry K."/>
            <person name="Miller A.N."/>
            <person name="Grigoriev I.V."/>
            <person name="Debuchy R."/>
            <person name="Gladieux P."/>
            <person name="Thoren M.H."/>
            <person name="Johannesson H."/>
        </authorList>
    </citation>
    <scope>NUCLEOTIDE SEQUENCE</scope>
    <source>
        <strain evidence="2">CBS 307.81</strain>
    </source>
</reference>
<feature type="compositionally biased region" description="Polar residues" evidence="1">
    <location>
        <begin position="27"/>
        <end position="40"/>
    </location>
</feature>
<dbReference type="AlphaFoldDB" id="A0AA39ZCL4"/>